<reference evidence="3" key="1">
    <citation type="journal article" date="2014" name="Int. J. Syst. Evol. Microbiol.">
        <title>Complete genome sequence of Corynebacterium casei LMG S-19264T (=DSM 44701T), isolated from a smear-ripened cheese.</title>
        <authorList>
            <consortium name="US DOE Joint Genome Institute (JGI-PGF)"/>
            <person name="Walter F."/>
            <person name="Albersmeier A."/>
            <person name="Kalinowski J."/>
            <person name="Ruckert C."/>
        </authorList>
    </citation>
    <scope>NUCLEOTIDE SEQUENCE</scope>
    <source>
        <strain evidence="3">KCTC 23732</strain>
    </source>
</reference>
<comment type="caution">
    <text evidence="3">The sequence shown here is derived from an EMBL/GenBank/DDBJ whole genome shotgun (WGS) entry which is preliminary data.</text>
</comment>
<dbReference type="EMBL" id="BMYS01000012">
    <property type="protein sequence ID" value="GGW88642.1"/>
    <property type="molecule type" value="Genomic_DNA"/>
</dbReference>
<evidence type="ECO:0000256" key="1">
    <source>
        <dbReference type="ARBA" id="ARBA00022603"/>
    </source>
</evidence>
<accession>A0A918JNR8</accession>
<dbReference type="Pfam" id="PF03602">
    <property type="entry name" value="Cons_hypoth95"/>
    <property type="match status" value="1"/>
</dbReference>
<keyword evidence="4" id="KW-1185">Reference proteome</keyword>
<evidence type="ECO:0000313" key="4">
    <source>
        <dbReference type="Proteomes" id="UP000608345"/>
    </source>
</evidence>
<sequence length="195" mass="22045">MSTIHKKTSGSPHKIRIIGGQFKRTAIPVADVPGLRPTPDRVRETVFNWINHLWDGDYSNKSVLDLFAGTGALGFEAASRGAEHVQMVEQNRQAMLNLRQIRDKLNLQQVRINSGDAMLVLKRMDASRFDLAFLDPPFQKDLIQEVLPYLPQILKPGSLVYTESEKKILLSPSFKLMKEGKAGAVFFQLHQYNEV</sequence>
<keyword evidence="1" id="KW-0489">Methyltransferase</keyword>
<keyword evidence="2" id="KW-0808">Transferase</keyword>
<dbReference type="Gene3D" id="3.40.50.150">
    <property type="entry name" value="Vaccinia Virus protein VP39"/>
    <property type="match status" value="1"/>
</dbReference>
<name>A0A918JNR8_9BURK</name>
<proteinExistence type="predicted"/>
<dbReference type="RefSeq" id="WP_189385208.1">
    <property type="nucleotide sequence ID" value="NZ_BAABFY010000047.1"/>
</dbReference>
<dbReference type="PANTHER" id="PTHR43542">
    <property type="entry name" value="METHYLTRANSFERASE"/>
    <property type="match status" value="1"/>
</dbReference>
<dbReference type="NCBIfam" id="TIGR00095">
    <property type="entry name" value="16S rRNA (guanine(966)-N(2))-methyltransferase RsmD"/>
    <property type="match status" value="1"/>
</dbReference>
<dbReference type="PIRSF" id="PIRSF004553">
    <property type="entry name" value="CHP00095"/>
    <property type="match status" value="1"/>
</dbReference>
<evidence type="ECO:0000256" key="2">
    <source>
        <dbReference type="ARBA" id="ARBA00022679"/>
    </source>
</evidence>
<organism evidence="3 4">
    <name type="scientific">Advenella faeciporci</name>
    <dbReference type="NCBI Taxonomy" id="797535"/>
    <lineage>
        <taxon>Bacteria</taxon>
        <taxon>Pseudomonadati</taxon>
        <taxon>Pseudomonadota</taxon>
        <taxon>Betaproteobacteria</taxon>
        <taxon>Burkholderiales</taxon>
        <taxon>Alcaligenaceae</taxon>
    </lineage>
</organism>
<dbReference type="GO" id="GO:0031167">
    <property type="term" value="P:rRNA methylation"/>
    <property type="evidence" value="ECO:0007669"/>
    <property type="project" value="InterPro"/>
</dbReference>
<dbReference type="InterPro" id="IPR004398">
    <property type="entry name" value="RNA_MeTrfase_RsmD"/>
</dbReference>
<dbReference type="InterPro" id="IPR029063">
    <property type="entry name" value="SAM-dependent_MTases_sf"/>
</dbReference>
<dbReference type="GO" id="GO:0008168">
    <property type="term" value="F:methyltransferase activity"/>
    <property type="evidence" value="ECO:0007669"/>
    <property type="project" value="UniProtKB-KW"/>
</dbReference>
<dbReference type="AlphaFoldDB" id="A0A918JNR8"/>
<dbReference type="CDD" id="cd02440">
    <property type="entry name" value="AdoMet_MTases"/>
    <property type="match status" value="1"/>
</dbReference>
<dbReference type="SUPFAM" id="SSF53335">
    <property type="entry name" value="S-adenosyl-L-methionine-dependent methyltransferases"/>
    <property type="match status" value="1"/>
</dbReference>
<dbReference type="Proteomes" id="UP000608345">
    <property type="component" value="Unassembled WGS sequence"/>
</dbReference>
<protein>
    <recommendedName>
        <fullName evidence="5">16S rRNA (Guanine(966)-N(2))-methyltransferase RsmD</fullName>
    </recommendedName>
</protein>
<reference evidence="3" key="2">
    <citation type="submission" date="2020-09" db="EMBL/GenBank/DDBJ databases">
        <authorList>
            <person name="Sun Q."/>
            <person name="Kim S."/>
        </authorList>
    </citation>
    <scope>NUCLEOTIDE SEQUENCE</scope>
    <source>
        <strain evidence="3">KCTC 23732</strain>
    </source>
</reference>
<evidence type="ECO:0000313" key="3">
    <source>
        <dbReference type="EMBL" id="GGW88642.1"/>
    </source>
</evidence>
<dbReference type="PANTHER" id="PTHR43542:SF1">
    <property type="entry name" value="METHYLTRANSFERASE"/>
    <property type="match status" value="1"/>
</dbReference>
<evidence type="ECO:0008006" key="5">
    <source>
        <dbReference type="Google" id="ProtNLM"/>
    </source>
</evidence>
<gene>
    <name evidence="3" type="ORF">GCM10011450_18570</name>
</gene>